<comment type="function">
    <text evidence="7">Catalyzes the transfer of the diacylglyceryl group from phosphatidylglycerol to the sulfhydryl group of the N-terminal cysteine of a prolipoprotein, the first step in the formation of mature lipoproteins.</text>
</comment>
<keyword evidence="2 7" id="KW-1003">Cell membrane</keyword>
<sequence length="423" mass="45948">MDLAYIPSPGFSTITIGPVTIRMYAIMILLAIIAAVWVSTIRWKKVGGDFDQILDITIVAVPCGIIGARLYHVITTPERFFGPNGNPADIVRIWQGGLGIWGGVLLGALGAWGWCRHRHYPFALILDAAAPALLIAQAIGRLGNWFNQELYGSPTTLPWGLKLNPNVPGVIGSNEMCYDGQVCPSDTLFHPTFLYEMIWNLIGAALLVWLGRKMINRFKAGCLFCCYIMWYTLGRAWIENLRIDFAHEFLGVRVNVWMSIIVFILGVVAFMLVQRYGQPTAVLSDRLFEITRAEEKARSDSEQEAARRQRERDQHTGHENRGDDGADRADGAQDADGAAPSVSDDGVSSDDGAADAADDAVDGAPSSSLWDAPEATEHDVQDAFDRLAAQEADDAQGASADGADDADASDDATDDTAGRAAED</sequence>
<feature type="transmembrane region" description="Helical" evidence="7">
    <location>
        <begin position="218"/>
        <end position="238"/>
    </location>
</feature>
<evidence type="ECO:0000313" key="9">
    <source>
        <dbReference type="EMBL" id="OZG53254.1"/>
    </source>
</evidence>
<dbReference type="AlphaFoldDB" id="A0A261F2B3"/>
<feature type="transmembrane region" description="Helical" evidence="7">
    <location>
        <begin position="122"/>
        <end position="140"/>
    </location>
</feature>
<keyword evidence="6 7" id="KW-0472">Membrane</keyword>
<dbReference type="OrthoDB" id="871140at2"/>
<dbReference type="GO" id="GO:0005886">
    <property type="term" value="C:plasma membrane"/>
    <property type="evidence" value="ECO:0007669"/>
    <property type="project" value="UniProtKB-SubCell"/>
</dbReference>
<evidence type="ECO:0000256" key="3">
    <source>
        <dbReference type="ARBA" id="ARBA00022679"/>
    </source>
</evidence>
<keyword evidence="4 7" id="KW-0812">Transmembrane</keyword>
<keyword evidence="3 7" id="KW-0808">Transferase</keyword>
<dbReference type="EC" id="2.5.1.145" evidence="7"/>
<dbReference type="HAMAP" id="MF_01147">
    <property type="entry name" value="Lgt"/>
    <property type="match status" value="1"/>
</dbReference>
<keyword evidence="9" id="KW-0449">Lipoprotein</keyword>
<dbReference type="PANTHER" id="PTHR30589:SF0">
    <property type="entry name" value="PHOSPHATIDYLGLYCEROL--PROLIPOPROTEIN DIACYLGLYCERYL TRANSFERASE"/>
    <property type="match status" value="1"/>
</dbReference>
<evidence type="ECO:0000256" key="7">
    <source>
        <dbReference type="HAMAP-Rule" id="MF_01147"/>
    </source>
</evidence>
<evidence type="ECO:0000256" key="2">
    <source>
        <dbReference type="ARBA" id="ARBA00022475"/>
    </source>
</evidence>
<evidence type="ECO:0000256" key="1">
    <source>
        <dbReference type="ARBA" id="ARBA00007150"/>
    </source>
</evidence>
<feature type="transmembrane region" description="Helical" evidence="7">
    <location>
        <begin position="250"/>
        <end position="273"/>
    </location>
</feature>
<feature type="binding site" evidence="7">
    <location>
        <position position="141"/>
    </location>
    <ligand>
        <name>a 1,2-diacyl-sn-glycero-3-phospho-(1'-sn-glycerol)</name>
        <dbReference type="ChEBI" id="CHEBI:64716"/>
    </ligand>
</feature>
<dbReference type="PROSITE" id="PS01311">
    <property type="entry name" value="LGT"/>
    <property type="match status" value="1"/>
</dbReference>
<accession>A0A261F2B3</accession>
<protein>
    <recommendedName>
        <fullName evidence="7">Phosphatidylglycerol--prolipoprotein diacylglyceryl transferase</fullName>
        <ecNumber evidence="7">2.5.1.145</ecNumber>
    </recommendedName>
</protein>
<feature type="compositionally biased region" description="Basic and acidic residues" evidence="8">
    <location>
        <begin position="294"/>
        <end position="331"/>
    </location>
</feature>
<keyword evidence="5 7" id="KW-1133">Transmembrane helix</keyword>
<comment type="caution">
    <text evidence="9">The sequence shown here is derived from an EMBL/GenBank/DDBJ whole genome shotgun (WGS) entry which is preliminary data.</text>
</comment>
<feature type="transmembrane region" description="Helical" evidence="7">
    <location>
        <begin position="94"/>
        <end position="115"/>
    </location>
</feature>
<organism evidence="9 10">
    <name type="scientific">Pseudoscardovia radai</name>
    <dbReference type="NCBI Taxonomy" id="987066"/>
    <lineage>
        <taxon>Bacteria</taxon>
        <taxon>Bacillati</taxon>
        <taxon>Actinomycetota</taxon>
        <taxon>Actinomycetes</taxon>
        <taxon>Bifidobacteriales</taxon>
        <taxon>Bifidobacteriaceae</taxon>
        <taxon>Pseudoscardovia</taxon>
    </lineage>
</organism>
<feature type="region of interest" description="Disordered" evidence="8">
    <location>
        <begin position="294"/>
        <end position="423"/>
    </location>
</feature>
<dbReference type="NCBIfam" id="TIGR00544">
    <property type="entry name" value="lgt"/>
    <property type="match status" value="1"/>
</dbReference>
<reference evidence="9 10" key="1">
    <citation type="journal article" date="2017" name="BMC Genomics">
        <title>Comparative genomic and phylogenomic analyses of the Bifidobacteriaceae family.</title>
        <authorList>
            <person name="Lugli G.A."/>
            <person name="Milani C."/>
            <person name="Turroni F."/>
            <person name="Duranti S."/>
            <person name="Mancabelli L."/>
            <person name="Mangifesta M."/>
            <person name="Ferrario C."/>
            <person name="Modesto M."/>
            <person name="Mattarelli P."/>
            <person name="Jiri K."/>
            <person name="van Sinderen D."/>
            <person name="Ventura M."/>
        </authorList>
    </citation>
    <scope>NUCLEOTIDE SEQUENCE [LARGE SCALE GENOMIC DNA]</scope>
    <source>
        <strain evidence="9 10">DSM 24742</strain>
    </source>
</reference>
<feature type="transmembrane region" description="Helical" evidence="7">
    <location>
        <begin position="20"/>
        <end position="41"/>
    </location>
</feature>
<dbReference type="GO" id="GO:0042158">
    <property type="term" value="P:lipoprotein biosynthetic process"/>
    <property type="evidence" value="ECO:0007669"/>
    <property type="project" value="UniProtKB-UniRule"/>
</dbReference>
<comment type="catalytic activity">
    <reaction evidence="7">
        <text>L-cysteinyl-[prolipoprotein] + a 1,2-diacyl-sn-glycero-3-phospho-(1'-sn-glycerol) = an S-1,2-diacyl-sn-glyceryl-L-cysteinyl-[prolipoprotein] + sn-glycerol 1-phosphate + H(+)</text>
        <dbReference type="Rhea" id="RHEA:56712"/>
        <dbReference type="Rhea" id="RHEA-COMP:14679"/>
        <dbReference type="Rhea" id="RHEA-COMP:14680"/>
        <dbReference type="ChEBI" id="CHEBI:15378"/>
        <dbReference type="ChEBI" id="CHEBI:29950"/>
        <dbReference type="ChEBI" id="CHEBI:57685"/>
        <dbReference type="ChEBI" id="CHEBI:64716"/>
        <dbReference type="ChEBI" id="CHEBI:140658"/>
        <dbReference type="EC" id="2.5.1.145"/>
    </reaction>
</comment>
<evidence type="ECO:0000256" key="6">
    <source>
        <dbReference type="ARBA" id="ARBA00023136"/>
    </source>
</evidence>
<feature type="transmembrane region" description="Helical" evidence="7">
    <location>
        <begin position="53"/>
        <end position="74"/>
    </location>
</feature>
<dbReference type="PANTHER" id="PTHR30589">
    <property type="entry name" value="PROLIPOPROTEIN DIACYLGLYCERYL TRANSFERASE"/>
    <property type="match status" value="1"/>
</dbReference>
<proteinExistence type="inferred from homology"/>
<comment type="subcellular location">
    <subcellularLocation>
        <location evidence="7">Cell membrane</location>
        <topology evidence="7">Multi-pass membrane protein</topology>
    </subcellularLocation>
</comment>
<evidence type="ECO:0000256" key="8">
    <source>
        <dbReference type="SAM" id="MobiDB-lite"/>
    </source>
</evidence>
<gene>
    <name evidence="7" type="primary">lgt</name>
    <name evidence="9" type="ORF">PSRA_0061</name>
</gene>
<evidence type="ECO:0000313" key="10">
    <source>
        <dbReference type="Proteomes" id="UP000216725"/>
    </source>
</evidence>
<comment type="pathway">
    <text evidence="7">Protein modification; lipoprotein biosynthesis (diacylglyceryl transfer).</text>
</comment>
<dbReference type="InterPro" id="IPR001640">
    <property type="entry name" value="Lgt"/>
</dbReference>
<feature type="compositionally biased region" description="Acidic residues" evidence="8">
    <location>
        <begin position="402"/>
        <end position="414"/>
    </location>
</feature>
<dbReference type="Pfam" id="PF01790">
    <property type="entry name" value="LGT"/>
    <property type="match status" value="1"/>
</dbReference>
<dbReference type="GO" id="GO:0008961">
    <property type="term" value="F:phosphatidylglycerol-prolipoprotein diacylglyceryl transferase activity"/>
    <property type="evidence" value="ECO:0007669"/>
    <property type="project" value="UniProtKB-UniRule"/>
</dbReference>
<feature type="compositionally biased region" description="Basic and acidic residues" evidence="8">
    <location>
        <begin position="375"/>
        <end position="385"/>
    </location>
</feature>
<comment type="similarity">
    <text evidence="1 7">Belongs to the Lgt family.</text>
</comment>
<evidence type="ECO:0000256" key="5">
    <source>
        <dbReference type="ARBA" id="ARBA00022989"/>
    </source>
</evidence>
<feature type="transmembrane region" description="Helical" evidence="7">
    <location>
        <begin position="193"/>
        <end position="211"/>
    </location>
</feature>
<keyword evidence="10" id="KW-1185">Reference proteome</keyword>
<dbReference type="UniPathway" id="UPA00664"/>
<feature type="compositionally biased region" description="Low complexity" evidence="8">
    <location>
        <begin position="332"/>
        <end position="351"/>
    </location>
</feature>
<name>A0A261F2B3_9BIFI</name>
<dbReference type="Proteomes" id="UP000216725">
    <property type="component" value="Unassembled WGS sequence"/>
</dbReference>
<evidence type="ECO:0000256" key="4">
    <source>
        <dbReference type="ARBA" id="ARBA00022692"/>
    </source>
</evidence>
<feature type="compositionally biased region" description="Acidic residues" evidence="8">
    <location>
        <begin position="352"/>
        <end position="361"/>
    </location>
</feature>
<dbReference type="EMBL" id="MWWR01000002">
    <property type="protein sequence ID" value="OZG53254.1"/>
    <property type="molecule type" value="Genomic_DNA"/>
</dbReference>